<comment type="caution">
    <text evidence="2">The sequence shown here is derived from an EMBL/GenBank/DDBJ whole genome shotgun (WGS) entry which is preliminary data.</text>
</comment>
<protein>
    <submittedName>
        <fullName evidence="2">Uncharacterized protein</fullName>
    </submittedName>
</protein>
<keyword evidence="3" id="KW-1185">Reference proteome</keyword>
<dbReference type="AlphaFoldDB" id="A0ABD2KFE1"/>
<gene>
    <name evidence="2" type="ORF">niasHT_024793</name>
</gene>
<proteinExistence type="predicted"/>
<accession>A0ABD2KFE1</accession>
<evidence type="ECO:0000313" key="2">
    <source>
        <dbReference type="EMBL" id="KAL3101660.1"/>
    </source>
</evidence>
<reference evidence="2 3" key="1">
    <citation type="submission" date="2024-10" db="EMBL/GenBank/DDBJ databases">
        <authorList>
            <person name="Kim D."/>
        </authorList>
    </citation>
    <scope>NUCLEOTIDE SEQUENCE [LARGE SCALE GENOMIC DNA]</scope>
    <source>
        <strain evidence="2">BH-2024</strain>
    </source>
</reference>
<dbReference type="EMBL" id="JBICBT010000768">
    <property type="protein sequence ID" value="KAL3101660.1"/>
    <property type="molecule type" value="Genomic_DNA"/>
</dbReference>
<feature type="region of interest" description="Disordered" evidence="1">
    <location>
        <begin position="86"/>
        <end position="114"/>
    </location>
</feature>
<evidence type="ECO:0000313" key="3">
    <source>
        <dbReference type="Proteomes" id="UP001620626"/>
    </source>
</evidence>
<name>A0ABD2KFE1_9BILA</name>
<evidence type="ECO:0000256" key="1">
    <source>
        <dbReference type="SAM" id="MobiDB-lite"/>
    </source>
</evidence>
<sequence>MMMMMMVMMRKRLASTAAGLLLLLGYTFCQPIFRQMFSHRYERRTTAAPQHIKTRVEGGEWRRFDPFDWIRMRKDECVFWMNSDGRKRKCSGKMVGRKNTEERPPPPHPPNGGG</sequence>
<dbReference type="Proteomes" id="UP001620626">
    <property type="component" value="Unassembled WGS sequence"/>
</dbReference>
<organism evidence="2 3">
    <name type="scientific">Heterodera trifolii</name>
    <dbReference type="NCBI Taxonomy" id="157864"/>
    <lineage>
        <taxon>Eukaryota</taxon>
        <taxon>Metazoa</taxon>
        <taxon>Ecdysozoa</taxon>
        <taxon>Nematoda</taxon>
        <taxon>Chromadorea</taxon>
        <taxon>Rhabditida</taxon>
        <taxon>Tylenchina</taxon>
        <taxon>Tylenchomorpha</taxon>
        <taxon>Tylenchoidea</taxon>
        <taxon>Heteroderidae</taxon>
        <taxon>Heteroderinae</taxon>
        <taxon>Heterodera</taxon>
    </lineage>
</organism>